<evidence type="ECO:0000313" key="2">
    <source>
        <dbReference type="Proteomes" id="UP001499882"/>
    </source>
</evidence>
<dbReference type="Proteomes" id="UP001499882">
    <property type="component" value="Unassembled WGS sequence"/>
</dbReference>
<dbReference type="Pfam" id="PF02082">
    <property type="entry name" value="Rrf2"/>
    <property type="match status" value="1"/>
</dbReference>
<gene>
    <name evidence="1" type="ORF">GCM10023350_47070</name>
</gene>
<dbReference type="Gene3D" id="1.10.10.10">
    <property type="entry name" value="Winged helix-like DNA-binding domain superfamily/Winged helix DNA-binding domain"/>
    <property type="match status" value="1"/>
</dbReference>
<dbReference type="InterPro" id="IPR036390">
    <property type="entry name" value="WH_DNA-bd_sf"/>
</dbReference>
<dbReference type="InterPro" id="IPR030489">
    <property type="entry name" value="TR_Rrf2-type_CS"/>
</dbReference>
<dbReference type="EMBL" id="BAABKN010000032">
    <property type="protein sequence ID" value="GAA4756125.1"/>
    <property type="molecule type" value="Genomic_DNA"/>
</dbReference>
<proteinExistence type="predicted"/>
<dbReference type="NCBIfam" id="TIGR00738">
    <property type="entry name" value="rrf2_super"/>
    <property type="match status" value="1"/>
</dbReference>
<dbReference type="PROSITE" id="PS51197">
    <property type="entry name" value="HTH_RRF2_2"/>
    <property type="match status" value="1"/>
</dbReference>
<comment type="caution">
    <text evidence="1">The sequence shown here is derived from an EMBL/GenBank/DDBJ whole genome shotgun (WGS) entry which is preliminary data.</text>
</comment>
<accession>A0ABP8ZGA8</accession>
<dbReference type="PANTHER" id="PTHR33221:SF13">
    <property type="entry name" value="TRANSCRIPTIONAL REGULATOR-RELATED"/>
    <property type="match status" value="1"/>
</dbReference>
<dbReference type="PANTHER" id="PTHR33221">
    <property type="entry name" value="WINGED HELIX-TURN-HELIX TRANSCRIPTIONAL REGULATOR, RRF2 FAMILY"/>
    <property type="match status" value="1"/>
</dbReference>
<dbReference type="CDD" id="cd00090">
    <property type="entry name" value="HTH_ARSR"/>
    <property type="match status" value="1"/>
</dbReference>
<dbReference type="InterPro" id="IPR000944">
    <property type="entry name" value="Tscrpt_reg_Rrf2"/>
</dbReference>
<name>A0ABP8ZGA8_9ACTN</name>
<organism evidence="1 2">
    <name type="scientific">Nocardioides endophyticus</name>
    <dbReference type="NCBI Taxonomy" id="1353775"/>
    <lineage>
        <taxon>Bacteria</taxon>
        <taxon>Bacillati</taxon>
        <taxon>Actinomycetota</taxon>
        <taxon>Actinomycetes</taxon>
        <taxon>Propionibacteriales</taxon>
        <taxon>Nocardioidaceae</taxon>
        <taxon>Nocardioides</taxon>
    </lineage>
</organism>
<dbReference type="PROSITE" id="PS01332">
    <property type="entry name" value="HTH_RRF2_1"/>
    <property type="match status" value="1"/>
</dbReference>
<keyword evidence="2" id="KW-1185">Reference proteome</keyword>
<evidence type="ECO:0000313" key="1">
    <source>
        <dbReference type="EMBL" id="GAA4756125.1"/>
    </source>
</evidence>
<dbReference type="InterPro" id="IPR036388">
    <property type="entry name" value="WH-like_DNA-bd_sf"/>
</dbReference>
<sequence length="159" mass="16707">MKMSGGVEWAVHCCVVLSEAEGPVPAQRLAEFHGISRTYLAKHLQALSRAGLVSSTEGRVGGYVLTRPADQVTVLDIVLAVDGREQAFRCTEIRQNGPLPASAEACARPCGVARVMHAAEQAWRASLKQVTVADLAAGVTADVGAGTFPALRDWLAGQG</sequence>
<dbReference type="SUPFAM" id="SSF46785">
    <property type="entry name" value="Winged helix' DNA-binding domain"/>
    <property type="match status" value="1"/>
</dbReference>
<dbReference type="RefSeq" id="WP_345529541.1">
    <property type="nucleotide sequence ID" value="NZ_BAABKN010000032.1"/>
</dbReference>
<protein>
    <submittedName>
        <fullName evidence="1">Rrf2 family transcriptional regulator</fullName>
    </submittedName>
</protein>
<dbReference type="InterPro" id="IPR011991">
    <property type="entry name" value="ArsR-like_HTH"/>
</dbReference>
<reference evidence="2" key="1">
    <citation type="journal article" date="2019" name="Int. J. Syst. Evol. Microbiol.">
        <title>The Global Catalogue of Microorganisms (GCM) 10K type strain sequencing project: providing services to taxonomists for standard genome sequencing and annotation.</title>
        <authorList>
            <consortium name="The Broad Institute Genomics Platform"/>
            <consortium name="The Broad Institute Genome Sequencing Center for Infectious Disease"/>
            <person name="Wu L."/>
            <person name="Ma J."/>
        </authorList>
    </citation>
    <scope>NUCLEOTIDE SEQUENCE [LARGE SCALE GENOMIC DNA]</scope>
    <source>
        <strain evidence="2">JCM 18532</strain>
    </source>
</reference>